<keyword evidence="3" id="KW-1185">Reference proteome</keyword>
<comment type="caution">
    <text evidence="2">The sequence shown here is derived from an EMBL/GenBank/DDBJ whole genome shotgun (WGS) entry which is preliminary data.</text>
</comment>
<keyword evidence="1" id="KW-0472">Membrane</keyword>
<gene>
    <name evidence="2" type="ORF">BDZ94DRAFT_1245356</name>
</gene>
<protein>
    <submittedName>
        <fullName evidence="2">Uncharacterized protein</fullName>
    </submittedName>
</protein>
<dbReference type="Proteomes" id="UP000807353">
    <property type="component" value="Unassembled WGS sequence"/>
</dbReference>
<organism evidence="2 3">
    <name type="scientific">Collybia nuda</name>
    <dbReference type="NCBI Taxonomy" id="64659"/>
    <lineage>
        <taxon>Eukaryota</taxon>
        <taxon>Fungi</taxon>
        <taxon>Dikarya</taxon>
        <taxon>Basidiomycota</taxon>
        <taxon>Agaricomycotina</taxon>
        <taxon>Agaricomycetes</taxon>
        <taxon>Agaricomycetidae</taxon>
        <taxon>Agaricales</taxon>
        <taxon>Tricholomatineae</taxon>
        <taxon>Clitocybaceae</taxon>
        <taxon>Collybia</taxon>
    </lineage>
</organism>
<sequence>MLSFTAGPFLRLFRASRMWSLFLVFIHLPASFPVARGFSTPHIHLPLLFFFSLGTILILLQLPMPA</sequence>
<dbReference type="EMBL" id="MU150231">
    <property type="protein sequence ID" value="KAF9469095.1"/>
    <property type="molecule type" value="Genomic_DNA"/>
</dbReference>
<proteinExistence type="predicted"/>
<reference evidence="2" key="1">
    <citation type="submission" date="2020-11" db="EMBL/GenBank/DDBJ databases">
        <authorList>
            <consortium name="DOE Joint Genome Institute"/>
            <person name="Ahrendt S."/>
            <person name="Riley R."/>
            <person name="Andreopoulos W."/>
            <person name="Labutti K."/>
            <person name="Pangilinan J."/>
            <person name="Ruiz-Duenas F.J."/>
            <person name="Barrasa J.M."/>
            <person name="Sanchez-Garcia M."/>
            <person name="Camarero S."/>
            <person name="Miyauchi S."/>
            <person name="Serrano A."/>
            <person name="Linde D."/>
            <person name="Babiker R."/>
            <person name="Drula E."/>
            <person name="Ayuso-Fernandez I."/>
            <person name="Pacheco R."/>
            <person name="Padilla G."/>
            <person name="Ferreira P."/>
            <person name="Barriuso J."/>
            <person name="Kellner H."/>
            <person name="Castanera R."/>
            <person name="Alfaro M."/>
            <person name="Ramirez L."/>
            <person name="Pisabarro A.G."/>
            <person name="Kuo A."/>
            <person name="Tritt A."/>
            <person name="Lipzen A."/>
            <person name="He G."/>
            <person name="Yan M."/>
            <person name="Ng V."/>
            <person name="Cullen D."/>
            <person name="Martin F."/>
            <person name="Rosso M.-N."/>
            <person name="Henrissat B."/>
            <person name="Hibbett D."/>
            <person name="Martinez A.T."/>
            <person name="Grigoriev I.V."/>
        </authorList>
    </citation>
    <scope>NUCLEOTIDE SEQUENCE</scope>
    <source>
        <strain evidence="2">CBS 247.69</strain>
    </source>
</reference>
<evidence type="ECO:0000256" key="1">
    <source>
        <dbReference type="SAM" id="Phobius"/>
    </source>
</evidence>
<name>A0A9P5YI67_9AGAR</name>
<keyword evidence="1" id="KW-1133">Transmembrane helix</keyword>
<evidence type="ECO:0000313" key="3">
    <source>
        <dbReference type="Proteomes" id="UP000807353"/>
    </source>
</evidence>
<accession>A0A9P5YI67</accession>
<feature type="transmembrane region" description="Helical" evidence="1">
    <location>
        <begin position="47"/>
        <end position="64"/>
    </location>
</feature>
<dbReference type="AlphaFoldDB" id="A0A9P5YI67"/>
<evidence type="ECO:0000313" key="2">
    <source>
        <dbReference type="EMBL" id="KAF9469095.1"/>
    </source>
</evidence>
<keyword evidence="1" id="KW-0812">Transmembrane</keyword>